<keyword evidence="2" id="KW-0564">Palmitate</keyword>
<dbReference type="InterPro" id="IPR010131">
    <property type="entry name" value="MdtP/NodT-like"/>
</dbReference>
<comment type="subcellular location">
    <subcellularLocation>
        <location evidence="2">Cell outer membrane</location>
        <topology evidence="2">Lipid-anchor</topology>
    </subcellularLocation>
</comment>
<dbReference type="GO" id="GO:0015562">
    <property type="term" value="F:efflux transmembrane transporter activity"/>
    <property type="evidence" value="ECO:0007669"/>
    <property type="project" value="InterPro"/>
</dbReference>
<dbReference type="InterPro" id="IPR003423">
    <property type="entry name" value="OMP_efflux"/>
</dbReference>
<keyword evidence="2 3" id="KW-0449">Lipoprotein</keyword>
<keyword evidence="2" id="KW-0812">Transmembrane</keyword>
<dbReference type="PROSITE" id="PS51257">
    <property type="entry name" value="PROKAR_LIPOPROTEIN"/>
    <property type="match status" value="1"/>
</dbReference>
<dbReference type="eggNOG" id="COG1538">
    <property type="taxonomic scope" value="Bacteria"/>
</dbReference>
<proteinExistence type="inferred from homology"/>
<dbReference type="RefSeq" id="WP_014404479.1">
    <property type="nucleotide sequence ID" value="NC_017033.1"/>
</dbReference>
<keyword evidence="2" id="KW-0472">Membrane</keyword>
<evidence type="ECO:0000256" key="2">
    <source>
        <dbReference type="RuleBase" id="RU362097"/>
    </source>
</evidence>
<dbReference type="STRING" id="767434.Fraau_3153"/>
<dbReference type="HOGENOM" id="CLU_012817_13_0_6"/>
<comment type="similarity">
    <text evidence="1 2">Belongs to the outer membrane factor (OMF) (TC 1.B.17) family.</text>
</comment>
<dbReference type="SUPFAM" id="SSF56954">
    <property type="entry name" value="Outer membrane efflux proteins (OEP)"/>
    <property type="match status" value="1"/>
</dbReference>
<reference evidence="3" key="1">
    <citation type="submission" date="2012-02" db="EMBL/GenBank/DDBJ databases">
        <title>The complete genome of Frateuria aurantia DSM 6220.</title>
        <authorList>
            <consortium name="US DOE Joint Genome Institute (JGI-PGF)"/>
            <person name="Lucas S."/>
            <person name="Copeland A."/>
            <person name="Lapidus A."/>
            <person name="Glavina del Rio T."/>
            <person name="Dalin E."/>
            <person name="Tice H."/>
            <person name="Bruce D."/>
            <person name="Goodwin L."/>
            <person name="Pitluck S."/>
            <person name="Peters L."/>
            <person name="Ovchinnikova G."/>
            <person name="Teshima H."/>
            <person name="Kyrpides N."/>
            <person name="Mavromatis K."/>
            <person name="Ivanova N."/>
            <person name="Brettin T."/>
            <person name="Detter J.C."/>
            <person name="Han C."/>
            <person name="Larimer F."/>
            <person name="Land M."/>
            <person name="Hauser L."/>
            <person name="Markowitz V."/>
            <person name="Cheng J.-F."/>
            <person name="Hugenholtz P."/>
            <person name="Woyke T."/>
            <person name="Wu D."/>
            <person name="Brambilla E."/>
            <person name="Klenk H.-P."/>
            <person name="Eisen J.A."/>
        </authorList>
    </citation>
    <scope>NUCLEOTIDE SEQUENCE</scope>
    <source>
        <strain evidence="3">DSM 6220</strain>
    </source>
</reference>
<evidence type="ECO:0000313" key="4">
    <source>
        <dbReference type="Proteomes" id="UP000005234"/>
    </source>
</evidence>
<evidence type="ECO:0000313" key="3">
    <source>
        <dbReference type="EMBL" id="AFC87477.1"/>
    </source>
</evidence>
<dbReference type="EMBL" id="CP003350">
    <property type="protein sequence ID" value="AFC87477.1"/>
    <property type="molecule type" value="Genomic_DNA"/>
</dbReference>
<dbReference type="KEGG" id="fau:Fraau_3153"/>
<gene>
    <name evidence="3" type="ordered locus">Fraau_3153</name>
</gene>
<keyword evidence="2" id="KW-1134">Transmembrane beta strand</keyword>
<dbReference type="Gene3D" id="1.20.1600.10">
    <property type="entry name" value="Outer membrane efflux proteins (OEP)"/>
    <property type="match status" value="1"/>
</dbReference>
<dbReference type="OrthoDB" id="9770517at2"/>
<dbReference type="PANTHER" id="PTHR30203:SF25">
    <property type="entry name" value="OUTER MEMBRANE PROTEIN-RELATED"/>
    <property type="match status" value="1"/>
</dbReference>
<protein>
    <submittedName>
        <fullName evidence="3">Efflux transporter, outer membrane factor lipoprotein, NodT family</fullName>
    </submittedName>
</protein>
<dbReference type="NCBIfam" id="TIGR01845">
    <property type="entry name" value="outer_NodT"/>
    <property type="match status" value="1"/>
</dbReference>
<dbReference type="AlphaFoldDB" id="H8L0I2"/>
<dbReference type="Gene3D" id="2.20.200.10">
    <property type="entry name" value="Outer membrane efflux proteins (OEP)"/>
    <property type="match status" value="1"/>
</dbReference>
<name>H8L0I2_FRAAD</name>
<dbReference type="PANTHER" id="PTHR30203">
    <property type="entry name" value="OUTER MEMBRANE CATION EFFLUX PROTEIN"/>
    <property type="match status" value="1"/>
</dbReference>
<sequence>MKKSAWTLLASSLLLAGCVSVGPDYRAPMPKAPVIQGLDPARESAAQFQAQWWRQFRDPTLDRLIQRAVAGNLDLKLALARLREARAEVSHARSGEIPDVQTGIDYSRTLEQYPGFSRQRLDIRNYQMGFDASWEVDLFGGIRRNIEAAHAEATGSVADLQAAQVSLIAEVARDYFALRGTQLRMNVAQRTIANQQQTLGLTRSREQIGTGSEQDVASARARLEAVQAHLPSLQAEASAETFRLAVLLGQRPGELDIDLSPAKYRPIDVVLPLGQAGDVLARRPDIRAAQARWHAATARIGVAKADFYPHLRLGGFFGLLSGTDAGLLSNASRAWSFAPSISWQGLNVTRVLSRLHQSEAQADQAQISYQQTLLAAIEDVDNAVEGYNRQRERTVHLLAQADASERAASLARIRYQEGATGFLELLDAERVQLAAEDDLAIAQADINTRAVALYKALGGGWQACGDVNCRALQSPLAVNRPVQDPR</sequence>
<dbReference type="Pfam" id="PF02321">
    <property type="entry name" value="OEP"/>
    <property type="match status" value="2"/>
</dbReference>
<evidence type="ECO:0000256" key="1">
    <source>
        <dbReference type="ARBA" id="ARBA00007613"/>
    </source>
</evidence>
<organism evidence="3 4">
    <name type="scientific">Frateuria aurantia (strain ATCC 33424 / DSM 6220 / KCTC 2777 / LMG 1558 / NBRC 3245 / NCIMB 13370)</name>
    <name type="common">Acetobacter aurantius</name>
    <dbReference type="NCBI Taxonomy" id="767434"/>
    <lineage>
        <taxon>Bacteria</taxon>
        <taxon>Pseudomonadati</taxon>
        <taxon>Pseudomonadota</taxon>
        <taxon>Gammaproteobacteria</taxon>
        <taxon>Lysobacterales</taxon>
        <taxon>Rhodanobacteraceae</taxon>
        <taxon>Frateuria</taxon>
    </lineage>
</organism>
<dbReference type="Proteomes" id="UP000005234">
    <property type="component" value="Chromosome"/>
</dbReference>
<dbReference type="GO" id="GO:0009279">
    <property type="term" value="C:cell outer membrane"/>
    <property type="evidence" value="ECO:0007669"/>
    <property type="project" value="UniProtKB-SubCell"/>
</dbReference>
<accession>H8L0I2</accession>
<keyword evidence="4" id="KW-1185">Reference proteome</keyword>